<evidence type="ECO:0000313" key="1">
    <source>
        <dbReference type="EMBL" id="KAI8434930.1"/>
    </source>
</evidence>
<comment type="caution">
    <text evidence="1">The sequence shown here is derived from an EMBL/GenBank/DDBJ whole genome shotgun (WGS) entry which is preliminary data.</text>
</comment>
<evidence type="ECO:0000313" key="2">
    <source>
        <dbReference type="Proteomes" id="UP001064048"/>
    </source>
</evidence>
<keyword evidence="2" id="KW-1185">Reference proteome</keyword>
<dbReference type="EMBL" id="CM046105">
    <property type="protein sequence ID" value="KAI8434930.1"/>
    <property type="molecule type" value="Genomic_DNA"/>
</dbReference>
<accession>A0ACC0KFC9</accession>
<name>A0ACC0KFC9_CHOFU</name>
<gene>
    <name evidence="1" type="ORF">MSG28_003403</name>
</gene>
<protein>
    <submittedName>
        <fullName evidence="1">Uncharacterized protein</fullName>
    </submittedName>
</protein>
<sequence length="855" mass="98331">MGKKSKVGKQRKDKYYQLAKETGYRSRAAFKLIQLNRKFGFLQKSRVCIDLCAAPGGWMQVAHQNMPLSSVVIGVDLFPIKPVPGCIGLTEDITTEKCKTAIKKEIKTWKADVVLHDGAPNVGLNWLHDAYQQATLTLSALKLSTNFLREGGWFVTKVFRSKDYHALLWVLKQFFKKVHATKPQASRNESAEIFVVCQGYIAPDTIDPKFLDPKYVFEDLEIVKKPHTNLMHPEKQKKAKAEGYKENDYTTHHKVLVSQFMSKEDPLDLLQGCSQIVLDDKEIESHPKTTSEIKECCQDIKVLGRKDLKALLTWIKHMKELKNVQEKKEDVEEEVEDTKEDKDDEDKDEDAVDTQIAELEDEERRTTKRKRKQLNKQRQKLAEKMNLKMVLKGDDGPILESNDMFRLSDIKNADELSRTIDQQPDLVADPSDDSDDELRVKQKYVKYDVEASKLDKSGLYYKDSDSELEMESDSEGENDKETLAFSDEEKESKKIDKITKLNTLKNSKVVKTPKIPKNNPLLTDLDNSDPVSRRSLKAELWFQKDCFKDIQEDDDEGVDLDKLAKTYKEKGKAVADELMETTTPDRNDLKRKRSNSESSDDDSSASEYEVEENVAPTTGKAGSKANKKESFEVVSQDPELKRLKKTLKMDAETMALGTMIATSKKFKRDLIDDAWNRYAFNDKNLPDWFVEDEKKHMTKEILVPETYTEEYKKKLQEINARPIKKVIEAKARKKKRMIKKMERAKKKVEAVIENAEMSEREKSQQIRTLYKKAQTDGKKKVTYVVAKKHTTAKRMKRPTGVKGHYKVVDPRMKKDLRAQKAKEKTKGRGKKGKPMKHTKAAKNNKPQKKKGKKAK</sequence>
<organism evidence="1 2">
    <name type="scientific">Choristoneura fumiferana</name>
    <name type="common">Spruce budworm moth</name>
    <name type="synonym">Archips fumiferana</name>
    <dbReference type="NCBI Taxonomy" id="7141"/>
    <lineage>
        <taxon>Eukaryota</taxon>
        <taxon>Metazoa</taxon>
        <taxon>Ecdysozoa</taxon>
        <taxon>Arthropoda</taxon>
        <taxon>Hexapoda</taxon>
        <taxon>Insecta</taxon>
        <taxon>Pterygota</taxon>
        <taxon>Neoptera</taxon>
        <taxon>Endopterygota</taxon>
        <taxon>Lepidoptera</taxon>
        <taxon>Glossata</taxon>
        <taxon>Ditrysia</taxon>
        <taxon>Tortricoidea</taxon>
        <taxon>Tortricidae</taxon>
        <taxon>Tortricinae</taxon>
        <taxon>Choristoneura</taxon>
    </lineage>
</organism>
<dbReference type="Proteomes" id="UP001064048">
    <property type="component" value="Chromosome 5"/>
</dbReference>
<reference evidence="1 2" key="1">
    <citation type="journal article" date="2022" name="Genome Biol. Evol.">
        <title>The Spruce Budworm Genome: Reconstructing the Evolutionary History of Antifreeze Proteins.</title>
        <authorList>
            <person name="Beliveau C."/>
            <person name="Gagne P."/>
            <person name="Picq S."/>
            <person name="Vernygora O."/>
            <person name="Keeling C.I."/>
            <person name="Pinkney K."/>
            <person name="Doucet D."/>
            <person name="Wen F."/>
            <person name="Johnston J.S."/>
            <person name="Maaroufi H."/>
            <person name="Boyle B."/>
            <person name="Laroche J."/>
            <person name="Dewar K."/>
            <person name="Juretic N."/>
            <person name="Blackburn G."/>
            <person name="Nisole A."/>
            <person name="Brunet B."/>
            <person name="Brandao M."/>
            <person name="Lumley L."/>
            <person name="Duan J."/>
            <person name="Quan G."/>
            <person name="Lucarotti C.J."/>
            <person name="Roe A.D."/>
            <person name="Sperling F.A.H."/>
            <person name="Levesque R.C."/>
            <person name="Cusson M."/>
        </authorList>
    </citation>
    <scope>NUCLEOTIDE SEQUENCE [LARGE SCALE GENOMIC DNA]</scope>
    <source>
        <strain evidence="1">Glfc:IPQL:Cfum</strain>
    </source>
</reference>
<proteinExistence type="predicted"/>